<dbReference type="EMBL" id="JAEQND010000002">
    <property type="protein sequence ID" value="MBL0424275.1"/>
    <property type="molecule type" value="Genomic_DNA"/>
</dbReference>
<keyword evidence="4" id="KW-1185">Reference proteome</keyword>
<sequence length="430" mass="45719">MRVLLTGATGFIGHAVAQALRERGHAVVAATRRPPPGGQDHVQADFASVPSRAWWLPRLADIDAVVNAIGILREQGGQRFEALHHRAPAELFHACAVAGVKSVVQVSALGADASGHTGYHCSKKAADDVLRSLPLRAAIVQPSLVYGAGGTSAALFDKLALAPLLPFPAGGRMLVQPVHIDDLVEGIVRLVEGPPDEVATFAFAGPRPLALADYLRALRAAMGEDARQWIVPIPASLFRAGAALAGAIPGSMLDRDTADMLLAGNATQANALPALLGRAPREARDFIAPPARESARREAALDLWLPVARLALALLWIWTAIVSFGLYPVRDSYALLARVGLHGTLATLALYGAAALDLVQGLLTLAAPARWRRWNWLAQIALVGGYTALITIFLPEYWLHPYGPIAKNLPILALIALLWSLEPPARGGRR</sequence>
<dbReference type="InterPro" id="IPR025695">
    <property type="entry name" value="DoxX-like"/>
</dbReference>
<keyword evidence="1" id="KW-1133">Transmembrane helix</keyword>
<keyword evidence="1" id="KW-0812">Transmembrane</keyword>
<dbReference type="SUPFAM" id="SSF51735">
    <property type="entry name" value="NAD(P)-binding Rossmann-fold domains"/>
    <property type="match status" value="1"/>
</dbReference>
<dbReference type="InterPro" id="IPR051207">
    <property type="entry name" value="ComplexI_NDUFA9_subunit"/>
</dbReference>
<dbReference type="RefSeq" id="WP_201687512.1">
    <property type="nucleotide sequence ID" value="NZ_JAEQND010000002.1"/>
</dbReference>
<protein>
    <submittedName>
        <fullName evidence="3">SDR family oxidoreductase</fullName>
    </submittedName>
</protein>
<comment type="caution">
    <text evidence="3">The sequence shown here is derived from an EMBL/GenBank/DDBJ whole genome shotgun (WGS) entry which is preliminary data.</text>
</comment>
<evidence type="ECO:0000259" key="2">
    <source>
        <dbReference type="Pfam" id="PF01370"/>
    </source>
</evidence>
<feature type="transmembrane region" description="Helical" evidence="1">
    <location>
        <begin position="376"/>
        <end position="398"/>
    </location>
</feature>
<evidence type="ECO:0000256" key="1">
    <source>
        <dbReference type="SAM" id="Phobius"/>
    </source>
</evidence>
<dbReference type="InterPro" id="IPR002347">
    <property type="entry name" value="SDR_fam"/>
</dbReference>
<dbReference type="Pfam" id="PF13781">
    <property type="entry name" value="DoxX_3"/>
    <property type="match status" value="1"/>
</dbReference>
<evidence type="ECO:0000313" key="4">
    <source>
        <dbReference type="Proteomes" id="UP000622707"/>
    </source>
</evidence>
<name>A0ABS1JKF4_9BURK</name>
<dbReference type="Gene3D" id="3.40.50.720">
    <property type="entry name" value="NAD(P)-binding Rossmann-like Domain"/>
    <property type="match status" value="1"/>
</dbReference>
<dbReference type="Pfam" id="PF01370">
    <property type="entry name" value="Epimerase"/>
    <property type="match status" value="1"/>
</dbReference>
<organism evidence="3 4">
    <name type="scientific">Ramlibacter alkalitolerans</name>
    <dbReference type="NCBI Taxonomy" id="2039631"/>
    <lineage>
        <taxon>Bacteria</taxon>
        <taxon>Pseudomonadati</taxon>
        <taxon>Pseudomonadota</taxon>
        <taxon>Betaproteobacteria</taxon>
        <taxon>Burkholderiales</taxon>
        <taxon>Comamonadaceae</taxon>
        <taxon>Ramlibacter</taxon>
    </lineage>
</organism>
<dbReference type="PANTHER" id="PTHR12126">
    <property type="entry name" value="NADH-UBIQUINONE OXIDOREDUCTASE 39 KDA SUBUNIT-RELATED"/>
    <property type="match status" value="1"/>
</dbReference>
<dbReference type="Proteomes" id="UP000622707">
    <property type="component" value="Unassembled WGS sequence"/>
</dbReference>
<feature type="transmembrane region" description="Helical" evidence="1">
    <location>
        <begin position="303"/>
        <end position="327"/>
    </location>
</feature>
<dbReference type="PRINTS" id="PR00081">
    <property type="entry name" value="GDHRDH"/>
</dbReference>
<dbReference type="InterPro" id="IPR001509">
    <property type="entry name" value="Epimerase_deHydtase"/>
</dbReference>
<dbReference type="PANTHER" id="PTHR12126:SF11">
    <property type="entry name" value="NADH DEHYDROGENASE [UBIQUINONE] 1 ALPHA SUBCOMPLEX SUBUNIT 9, MITOCHONDRIAL"/>
    <property type="match status" value="1"/>
</dbReference>
<proteinExistence type="predicted"/>
<keyword evidence="1" id="KW-0472">Membrane</keyword>
<feature type="domain" description="NAD-dependent epimerase/dehydratase" evidence="2">
    <location>
        <begin position="3"/>
        <end position="193"/>
    </location>
</feature>
<reference evidence="3 4" key="1">
    <citation type="journal article" date="2017" name="Int. J. Syst. Evol. Microbiol.">
        <title>Ramlibacter alkalitolerans sp. nov., alkali-tolerant bacterium isolated from soil of ginseng.</title>
        <authorList>
            <person name="Lee D.H."/>
            <person name="Cha C.J."/>
        </authorList>
    </citation>
    <scope>NUCLEOTIDE SEQUENCE [LARGE SCALE GENOMIC DNA]</scope>
    <source>
        <strain evidence="3 4">KACC 19305</strain>
    </source>
</reference>
<evidence type="ECO:0000313" key="3">
    <source>
        <dbReference type="EMBL" id="MBL0424275.1"/>
    </source>
</evidence>
<feature type="transmembrane region" description="Helical" evidence="1">
    <location>
        <begin position="339"/>
        <end position="356"/>
    </location>
</feature>
<accession>A0ABS1JKF4</accession>
<gene>
    <name evidence="3" type="ORF">JI746_04060</name>
</gene>
<dbReference type="InterPro" id="IPR036291">
    <property type="entry name" value="NAD(P)-bd_dom_sf"/>
</dbReference>